<dbReference type="EMBL" id="BMLW01000001">
    <property type="protein sequence ID" value="GGP07743.1"/>
    <property type="molecule type" value="Genomic_DNA"/>
</dbReference>
<dbReference type="Proteomes" id="UP000641206">
    <property type="component" value="Unassembled WGS sequence"/>
</dbReference>
<dbReference type="InterPro" id="IPR036662">
    <property type="entry name" value="PTS_EIIA_man-typ_sf"/>
</dbReference>
<keyword evidence="3" id="KW-0067">ATP-binding</keyword>
<dbReference type="CDD" id="cd00009">
    <property type="entry name" value="AAA"/>
    <property type="match status" value="1"/>
</dbReference>
<evidence type="ECO:0000259" key="5">
    <source>
        <dbReference type="PROSITE" id="PS51096"/>
    </source>
</evidence>
<dbReference type="InterPro" id="IPR003593">
    <property type="entry name" value="AAA+_ATPase"/>
</dbReference>
<accession>A0ABQ2NRB1</accession>
<dbReference type="SMART" id="SM00382">
    <property type="entry name" value="AAA"/>
    <property type="match status" value="1"/>
</dbReference>
<dbReference type="RefSeq" id="WP_188732891.1">
    <property type="nucleotide sequence ID" value="NZ_BMLW01000001.1"/>
</dbReference>
<evidence type="ECO:0000259" key="4">
    <source>
        <dbReference type="PROSITE" id="PS50045"/>
    </source>
</evidence>
<evidence type="ECO:0000313" key="7">
    <source>
        <dbReference type="EMBL" id="GGP07743.1"/>
    </source>
</evidence>
<name>A0ABQ2NRB1_9BACI</name>
<dbReference type="InterPro" id="IPR027417">
    <property type="entry name" value="P-loop_NTPase"/>
</dbReference>
<evidence type="ECO:0000256" key="3">
    <source>
        <dbReference type="ARBA" id="ARBA00022840"/>
    </source>
</evidence>
<feature type="domain" description="PTS EIIA type-4" evidence="5">
    <location>
        <begin position="564"/>
        <end position="689"/>
    </location>
</feature>
<reference evidence="8" key="1">
    <citation type="journal article" date="2019" name="Int. J. Syst. Evol. Microbiol.">
        <title>The Global Catalogue of Microorganisms (GCM) 10K type strain sequencing project: providing services to taxonomists for standard genome sequencing and annotation.</title>
        <authorList>
            <consortium name="The Broad Institute Genomics Platform"/>
            <consortium name="The Broad Institute Genome Sequencing Center for Infectious Disease"/>
            <person name="Wu L."/>
            <person name="Ma J."/>
        </authorList>
    </citation>
    <scope>NUCLEOTIDE SEQUENCE [LARGE SCALE GENOMIC DNA]</scope>
    <source>
        <strain evidence="8">CGMCC 1.7693</strain>
    </source>
</reference>
<dbReference type="SUPFAM" id="SSF52540">
    <property type="entry name" value="P-loop containing nucleoside triphosphate hydrolases"/>
    <property type="match status" value="1"/>
</dbReference>
<dbReference type="PANTHER" id="PTHR32071:SF38">
    <property type="entry name" value="PSP OPERON TRANSCRIPTIONAL ACTIVATOR"/>
    <property type="match status" value="1"/>
</dbReference>
<feature type="domain" description="Sigma-54 factor interaction" evidence="4">
    <location>
        <begin position="106"/>
        <end position="340"/>
    </location>
</feature>
<keyword evidence="1" id="KW-0808">Transferase</keyword>
<proteinExistence type="predicted"/>
<dbReference type="SUPFAM" id="SSF53062">
    <property type="entry name" value="PTS system fructose IIA component-like"/>
    <property type="match status" value="1"/>
</dbReference>
<dbReference type="Pfam" id="PF00158">
    <property type="entry name" value="Sigma54_activat"/>
    <property type="match status" value="1"/>
</dbReference>
<evidence type="ECO:0000256" key="1">
    <source>
        <dbReference type="ARBA" id="ARBA00022679"/>
    </source>
</evidence>
<dbReference type="PANTHER" id="PTHR32071">
    <property type="entry name" value="TRANSCRIPTIONAL REGULATORY PROTEIN"/>
    <property type="match status" value="1"/>
</dbReference>
<dbReference type="InterPro" id="IPR025943">
    <property type="entry name" value="Sigma_54_int_dom_ATP-bd_2"/>
</dbReference>
<organism evidence="7 8">
    <name type="scientific">Oceanobacillus neutriphilus</name>
    <dbReference type="NCBI Taxonomy" id="531815"/>
    <lineage>
        <taxon>Bacteria</taxon>
        <taxon>Bacillati</taxon>
        <taxon>Bacillota</taxon>
        <taxon>Bacilli</taxon>
        <taxon>Bacillales</taxon>
        <taxon>Bacillaceae</taxon>
        <taxon>Oceanobacillus</taxon>
    </lineage>
</organism>
<dbReference type="PROSITE" id="PS51096">
    <property type="entry name" value="PTS_EIIA_TYPE_4"/>
    <property type="match status" value="1"/>
</dbReference>
<evidence type="ECO:0000313" key="8">
    <source>
        <dbReference type="Proteomes" id="UP000641206"/>
    </source>
</evidence>
<dbReference type="PROSITE" id="PS00676">
    <property type="entry name" value="SIGMA54_INTERACT_2"/>
    <property type="match status" value="1"/>
</dbReference>
<dbReference type="PROSITE" id="PS50045">
    <property type="entry name" value="SIGMA54_INTERACT_4"/>
    <property type="match status" value="1"/>
</dbReference>
<evidence type="ECO:0000256" key="2">
    <source>
        <dbReference type="ARBA" id="ARBA00022741"/>
    </source>
</evidence>
<keyword evidence="8" id="KW-1185">Reference proteome</keyword>
<dbReference type="Pfam" id="PF03610">
    <property type="entry name" value="EIIA-man"/>
    <property type="match status" value="1"/>
</dbReference>
<dbReference type="SUPFAM" id="SSF63520">
    <property type="entry name" value="PTS-regulatory domain, PRD"/>
    <property type="match status" value="1"/>
</dbReference>
<dbReference type="InterPro" id="IPR002078">
    <property type="entry name" value="Sigma_54_int"/>
</dbReference>
<dbReference type="Gene3D" id="3.40.50.510">
    <property type="entry name" value="Phosphotransferase system, mannose-type IIA component"/>
    <property type="match status" value="1"/>
</dbReference>
<dbReference type="Pfam" id="PF00874">
    <property type="entry name" value="PRD"/>
    <property type="match status" value="1"/>
</dbReference>
<dbReference type="Gene3D" id="3.40.50.300">
    <property type="entry name" value="P-loop containing nucleotide triphosphate hydrolases"/>
    <property type="match status" value="1"/>
</dbReference>
<evidence type="ECO:0000259" key="6">
    <source>
        <dbReference type="PROSITE" id="PS51372"/>
    </source>
</evidence>
<keyword evidence="2" id="KW-0547">Nucleotide-binding</keyword>
<dbReference type="InterPro" id="IPR036634">
    <property type="entry name" value="PRD_sf"/>
</dbReference>
<dbReference type="Gene3D" id="1.10.1790.10">
    <property type="entry name" value="PRD domain"/>
    <property type="match status" value="1"/>
</dbReference>
<feature type="domain" description="PRD" evidence="6">
    <location>
        <begin position="820"/>
        <end position="926"/>
    </location>
</feature>
<gene>
    <name evidence="7" type="ORF">GCM10011346_04940</name>
</gene>
<protein>
    <submittedName>
        <fullName evidence="7">Transcription antiterminator BglG</fullName>
    </submittedName>
</protein>
<sequence>MLKDDILHFLEEKTPLLNIDKLSDEFTANKIAELFNVKRNTISHYLNQMVEEENVIKINTRPVYFLHRNVFENIFSPVQACVFDSLESLKHQIESANNKADILNQLVGADGSMKKAIDQIKSSVLYPGGGLPLILCGPTGVGKSYTANLIYQFSIEKGVLSKGAPFISFNCAQYANNPELLSSNLFGYVKGAFTGADQASKGMLEAADGGILFLDEVHRLNEEGQEKLFTFLDQGVYRRMGETEGWHQANVRIIFATTFDLEGNFLKTFLRRIPIRITIPSLEQRDVKEKQEFVYMFMIDEAKKLQLPIHISNRALDTLISHHYQGNLGDLKNTVRYLVASSFAKDTHSECISITLQDLPDNILRETVQLANQKLKKKNNIIINPDTTLHQLFASNFSSTDDIKKTYHTILHLFRDKYRKDSDNKHLELHIFNEILALFDRFIFFNTEKSTGALMEVITVNVQEVLRYMESTNNVKFNGNSVFAMAHFLYFRGTNPIEYTAEQKRIIKQMDDFITENYQAELLLVTQLVEMLNNKLDVHISKMDEWLLTFYLRSQSIEPANDQRMKAIILAHGYATASSIANVANRLLNENIFEAFDMPLDTSIDDIVKSVLHYVERRDVSNGLVILVDMGSLKDIYPRFTKYIDGPIAIINNVSTQTALLVGEMLGKGFYLTDMIKKLKIANETEYSIIYPEKKKEKVIITSCFTGMGTALQIQKLLEKSIPQSLDMKIIAHDFHRLEESGYTDAIFQLYDVLGIVGTADPGISEIDYISIEDLISGQGEEKFEKILQPVISNDQIEDINNNLLRNFSLERVIATVTILDTEKIISYVEEFLNRLEMLLNQKIPNDKKIGLYVHTSCLIERLIRHEPIEIYQNIDELMKCQRNEIEIIKEAFSVIASVYSVEINIAEIGYIYDYISSASASESVF</sequence>
<dbReference type="PROSITE" id="PS51372">
    <property type="entry name" value="PRD_2"/>
    <property type="match status" value="1"/>
</dbReference>
<dbReference type="InterPro" id="IPR011608">
    <property type="entry name" value="PRD"/>
</dbReference>
<dbReference type="InterPro" id="IPR004701">
    <property type="entry name" value="PTS_EIIA_man-typ"/>
</dbReference>
<comment type="caution">
    <text evidence="7">The sequence shown here is derived from an EMBL/GenBank/DDBJ whole genome shotgun (WGS) entry which is preliminary data.</text>
</comment>